<name>A0A927C5M9_9BACL</name>
<feature type="transmembrane region" description="Helical" evidence="6">
    <location>
        <begin position="146"/>
        <end position="166"/>
    </location>
</feature>
<evidence type="ECO:0000256" key="4">
    <source>
        <dbReference type="ARBA" id="ARBA00022989"/>
    </source>
</evidence>
<reference evidence="8" key="1">
    <citation type="submission" date="2020-09" db="EMBL/GenBank/DDBJ databases">
        <title>A novel bacterium of genus Paenibacillus, isolated from South China Sea.</title>
        <authorList>
            <person name="Huang H."/>
            <person name="Mo K."/>
            <person name="Hu Y."/>
        </authorList>
    </citation>
    <scope>NUCLEOTIDE SEQUENCE</scope>
    <source>
        <strain evidence="8">IB182363</strain>
    </source>
</reference>
<keyword evidence="4 6" id="KW-1133">Transmembrane helix</keyword>
<gene>
    <name evidence="8" type="ORF">IDH45_01125</name>
</gene>
<evidence type="ECO:0000256" key="1">
    <source>
        <dbReference type="ARBA" id="ARBA00004651"/>
    </source>
</evidence>
<dbReference type="GO" id="GO:0005886">
    <property type="term" value="C:plasma membrane"/>
    <property type="evidence" value="ECO:0007669"/>
    <property type="project" value="UniProtKB-SubCell"/>
</dbReference>
<protein>
    <recommendedName>
        <fullName evidence="6">TVP38/TMEM64 family membrane protein</fullName>
    </recommendedName>
</protein>
<dbReference type="InterPro" id="IPR015414">
    <property type="entry name" value="TMEM64"/>
</dbReference>
<dbReference type="RefSeq" id="WP_190923836.1">
    <property type="nucleotide sequence ID" value="NZ_JACXJA010000001.1"/>
</dbReference>
<feature type="domain" description="VTT" evidence="7">
    <location>
        <begin position="52"/>
        <end position="169"/>
    </location>
</feature>
<dbReference type="PANTHER" id="PTHR12677">
    <property type="entry name" value="GOLGI APPARATUS MEMBRANE PROTEIN TVP38-RELATED"/>
    <property type="match status" value="1"/>
</dbReference>
<feature type="transmembrane region" description="Helical" evidence="6">
    <location>
        <begin position="6"/>
        <end position="22"/>
    </location>
</feature>
<keyword evidence="9" id="KW-1185">Reference proteome</keyword>
<organism evidence="8 9">
    <name type="scientific">Paenibacillus oceani</name>
    <dbReference type="NCBI Taxonomy" id="2772510"/>
    <lineage>
        <taxon>Bacteria</taxon>
        <taxon>Bacillati</taxon>
        <taxon>Bacillota</taxon>
        <taxon>Bacilli</taxon>
        <taxon>Bacillales</taxon>
        <taxon>Paenibacillaceae</taxon>
        <taxon>Paenibacillus</taxon>
    </lineage>
</organism>
<dbReference type="EMBL" id="JACXJA010000001">
    <property type="protein sequence ID" value="MBD2860588.1"/>
    <property type="molecule type" value="Genomic_DNA"/>
</dbReference>
<dbReference type="Pfam" id="PF09335">
    <property type="entry name" value="VTT_dom"/>
    <property type="match status" value="1"/>
</dbReference>
<feature type="transmembrane region" description="Helical" evidence="6">
    <location>
        <begin position="67"/>
        <end position="92"/>
    </location>
</feature>
<comment type="caution">
    <text evidence="8">The sequence shown here is derived from an EMBL/GenBank/DDBJ whole genome shotgun (WGS) entry which is preliminary data.</text>
</comment>
<dbReference type="PANTHER" id="PTHR12677:SF59">
    <property type="entry name" value="GOLGI APPARATUS MEMBRANE PROTEIN TVP38-RELATED"/>
    <property type="match status" value="1"/>
</dbReference>
<comment type="similarity">
    <text evidence="6">Belongs to the TVP38/TMEM64 family.</text>
</comment>
<feature type="transmembrane region" description="Helical" evidence="6">
    <location>
        <begin position="178"/>
        <end position="199"/>
    </location>
</feature>
<feature type="transmembrane region" description="Helical" evidence="6">
    <location>
        <begin position="34"/>
        <end position="55"/>
    </location>
</feature>
<keyword evidence="3 6" id="KW-0812">Transmembrane</keyword>
<sequence length="210" mass="23064">MVKKLILAIVYIGAAFGIYRYGENIMDWFRQSDQVVLVMIMATVMALFPVIPYPIVGGVIGAAFGPITGAGITWVGSATASVLMFVFVRYGYQEWGMRMLRRYSGIEKVTLLFERNAFLAILFARLLPFVPSFAINIYSALSRVSVAVYVTASSVGKIPAMLLFALVGDSLMSDPGNIAAAIGVYAVFLAVTLGLYRLWHKRKEQVGEQL</sequence>
<proteinExistence type="inferred from homology"/>
<dbReference type="Proteomes" id="UP000639396">
    <property type="component" value="Unassembled WGS sequence"/>
</dbReference>
<evidence type="ECO:0000256" key="3">
    <source>
        <dbReference type="ARBA" id="ARBA00022692"/>
    </source>
</evidence>
<comment type="subcellular location">
    <subcellularLocation>
        <location evidence="1 6">Cell membrane</location>
        <topology evidence="1 6">Multi-pass membrane protein</topology>
    </subcellularLocation>
</comment>
<evidence type="ECO:0000259" key="7">
    <source>
        <dbReference type="Pfam" id="PF09335"/>
    </source>
</evidence>
<accession>A0A927C5M9</accession>
<evidence type="ECO:0000256" key="5">
    <source>
        <dbReference type="ARBA" id="ARBA00023136"/>
    </source>
</evidence>
<dbReference type="InterPro" id="IPR032816">
    <property type="entry name" value="VTT_dom"/>
</dbReference>
<evidence type="ECO:0000313" key="9">
    <source>
        <dbReference type="Proteomes" id="UP000639396"/>
    </source>
</evidence>
<keyword evidence="5 6" id="KW-0472">Membrane</keyword>
<evidence type="ECO:0000313" key="8">
    <source>
        <dbReference type="EMBL" id="MBD2860588.1"/>
    </source>
</evidence>
<keyword evidence="2 6" id="KW-1003">Cell membrane</keyword>
<evidence type="ECO:0000256" key="2">
    <source>
        <dbReference type="ARBA" id="ARBA00022475"/>
    </source>
</evidence>
<dbReference type="AlphaFoldDB" id="A0A927C5M9"/>
<evidence type="ECO:0000256" key="6">
    <source>
        <dbReference type="RuleBase" id="RU366058"/>
    </source>
</evidence>